<feature type="compositionally biased region" description="Basic and acidic residues" evidence="1">
    <location>
        <begin position="312"/>
        <end position="328"/>
    </location>
</feature>
<evidence type="ECO:0000313" key="2">
    <source>
        <dbReference type="EMBL" id="EMF13229.1"/>
    </source>
</evidence>
<protein>
    <submittedName>
        <fullName evidence="2">Uncharacterized protein</fullName>
    </submittedName>
</protein>
<dbReference type="GeneID" id="27897814"/>
<dbReference type="AlphaFoldDB" id="M3D5S1"/>
<dbReference type="HOGENOM" id="CLU_660843_0_0_1"/>
<organism evidence="2 3">
    <name type="scientific">Sphaerulina musiva (strain SO2202)</name>
    <name type="common">Poplar stem canker fungus</name>
    <name type="synonym">Septoria musiva</name>
    <dbReference type="NCBI Taxonomy" id="692275"/>
    <lineage>
        <taxon>Eukaryota</taxon>
        <taxon>Fungi</taxon>
        <taxon>Dikarya</taxon>
        <taxon>Ascomycota</taxon>
        <taxon>Pezizomycotina</taxon>
        <taxon>Dothideomycetes</taxon>
        <taxon>Dothideomycetidae</taxon>
        <taxon>Mycosphaerellales</taxon>
        <taxon>Mycosphaerellaceae</taxon>
        <taxon>Sphaerulina</taxon>
    </lineage>
</organism>
<evidence type="ECO:0000256" key="1">
    <source>
        <dbReference type="SAM" id="MobiDB-lite"/>
    </source>
</evidence>
<keyword evidence="3" id="KW-1185">Reference proteome</keyword>
<dbReference type="RefSeq" id="XP_016761350.1">
    <property type="nucleotide sequence ID" value="XM_016900677.1"/>
</dbReference>
<dbReference type="eggNOG" id="ENOG502R9I8">
    <property type="taxonomic scope" value="Eukaryota"/>
</dbReference>
<gene>
    <name evidence="2" type="ORF">SEPMUDRAFT_107274</name>
</gene>
<sequence>MSSQTANITNTPQQIADAVAASRNTRSFATGQVTIAILVHNEENEVLVHNNFDENLRTNGSLSLTLVHLLCHEIDLKPFVPDHDAETSVKALAEDAIVSRLGIVDIKNMTVLHVCGHVNAARVFIFVACSVDSSEVPNVLMGDLRWLPESVLQDVDLKASVVSLGADGVRYLWEARDNWKQEITSIDTLPDLVSDLPAAASHTMQDGGSVDAEQDTGYQPDSLSSTGSVEANETSDVDEDFTLEVEEVDDDLPDLVSGDNFVFGNGNLPESNAGKRQQQLTYYRAAQRRPGLQMTLSAEDADSDGDDDTEDLDHQEKRKKSPKSEKAARRVFQLDPAMIRGSRVPRKQQMNPPLMVDPSYLHLGPRFARPAQKVDGRRFRTKVSRTKISIATDRAITQSKVMWEELRELSPEVRLI</sequence>
<feature type="region of interest" description="Disordered" evidence="1">
    <location>
        <begin position="296"/>
        <end position="328"/>
    </location>
</feature>
<feature type="compositionally biased region" description="Polar residues" evidence="1">
    <location>
        <begin position="216"/>
        <end position="232"/>
    </location>
</feature>
<accession>M3D5S1</accession>
<name>M3D5S1_SPHMS</name>
<feature type="region of interest" description="Disordered" evidence="1">
    <location>
        <begin position="200"/>
        <end position="240"/>
    </location>
</feature>
<proteinExistence type="predicted"/>
<reference evidence="2 3" key="1">
    <citation type="journal article" date="2012" name="PLoS Pathog.">
        <title>Diverse lifestyles and strategies of plant pathogenesis encoded in the genomes of eighteen Dothideomycetes fungi.</title>
        <authorList>
            <person name="Ohm R.A."/>
            <person name="Feau N."/>
            <person name="Henrissat B."/>
            <person name="Schoch C.L."/>
            <person name="Horwitz B.A."/>
            <person name="Barry K.W."/>
            <person name="Condon B.J."/>
            <person name="Copeland A.C."/>
            <person name="Dhillon B."/>
            <person name="Glaser F."/>
            <person name="Hesse C.N."/>
            <person name="Kosti I."/>
            <person name="LaButti K."/>
            <person name="Lindquist E.A."/>
            <person name="Lucas S."/>
            <person name="Salamov A.A."/>
            <person name="Bradshaw R.E."/>
            <person name="Ciuffetti L."/>
            <person name="Hamelin R.C."/>
            <person name="Kema G.H.J."/>
            <person name="Lawrence C."/>
            <person name="Scott J.A."/>
            <person name="Spatafora J.W."/>
            <person name="Turgeon B.G."/>
            <person name="de Wit P.J.G.M."/>
            <person name="Zhong S."/>
            <person name="Goodwin S.B."/>
            <person name="Grigoriev I.V."/>
        </authorList>
    </citation>
    <scope>NUCLEOTIDE SEQUENCE [LARGE SCALE GENOMIC DNA]</scope>
    <source>
        <strain evidence="2 3">SO2202</strain>
    </source>
</reference>
<dbReference type="OrthoDB" id="3641924at2759"/>
<dbReference type="EMBL" id="KB456263">
    <property type="protein sequence ID" value="EMF13229.1"/>
    <property type="molecule type" value="Genomic_DNA"/>
</dbReference>
<dbReference type="Proteomes" id="UP000016931">
    <property type="component" value="Unassembled WGS sequence"/>
</dbReference>
<feature type="compositionally biased region" description="Acidic residues" evidence="1">
    <location>
        <begin position="299"/>
        <end position="311"/>
    </location>
</feature>
<evidence type="ECO:0000313" key="3">
    <source>
        <dbReference type="Proteomes" id="UP000016931"/>
    </source>
</evidence>